<dbReference type="PANTHER" id="PTHR45788:SF4">
    <property type="entry name" value="TRICARBOXYLATE TRANSPORT PROTEIN, MITOCHONDRIAL"/>
    <property type="match status" value="1"/>
</dbReference>
<keyword evidence="3 10" id="KW-0813">Transport</keyword>
<sequence length="309" mass="33713">MAENRQVPKRRWFSLVAGGIAGGVEATVTYPTEYVKTQLQLQDGAKGARFKGPVDCLTSMVRQHGVFSIYRGLSAMIIGTASKAAIRFVSFERFKSLLVDEQGRLSGPRAMLAGMGAGICEAVLVVTPSETIKTKFIHDQNLAQPKYRGLFHGVATIIRTEGPLGVYRGLFPVVARQGANQAVRFSVYSTLKQWVQARHPTGQPVHWATTFGIGMIAGTVTVYTTMPLDVLKTKMQGIGAKERYGNSFRCVLSVLREEGLLAFWKGATPRLSRLMFSGGIVFTVYEQVVRLLNATVDDERTAAPVVAAP</sequence>
<keyword evidence="4 9" id="KW-0812">Transmembrane</keyword>
<evidence type="ECO:0000256" key="2">
    <source>
        <dbReference type="ARBA" id="ARBA00006375"/>
    </source>
</evidence>
<dbReference type="InterPro" id="IPR018108">
    <property type="entry name" value="MCP_transmembrane"/>
</dbReference>
<keyword evidence="12" id="KW-1185">Reference proteome</keyword>
<gene>
    <name evidence="11" type="ORF">THASP1DRAFT_31689</name>
</gene>
<proteinExistence type="inferred from homology"/>
<dbReference type="EMBL" id="KZ992871">
    <property type="protein sequence ID" value="RKP06499.1"/>
    <property type="molecule type" value="Genomic_DNA"/>
</dbReference>
<dbReference type="SUPFAM" id="SSF103506">
    <property type="entry name" value="Mitochondrial carrier"/>
    <property type="match status" value="1"/>
</dbReference>
<keyword evidence="8 9" id="KW-0472">Membrane</keyword>
<name>A0A4V1IW67_9FUNG</name>
<evidence type="ECO:0000256" key="6">
    <source>
        <dbReference type="ARBA" id="ARBA00022989"/>
    </source>
</evidence>
<evidence type="ECO:0000256" key="9">
    <source>
        <dbReference type="PROSITE-ProRule" id="PRU00282"/>
    </source>
</evidence>
<dbReference type="PRINTS" id="PR00926">
    <property type="entry name" value="MITOCARRIER"/>
</dbReference>
<dbReference type="GO" id="GO:0006843">
    <property type="term" value="P:mitochondrial citrate transmembrane transport"/>
    <property type="evidence" value="ECO:0007669"/>
    <property type="project" value="TreeGrafter"/>
</dbReference>
<feature type="repeat" description="Solcar" evidence="9">
    <location>
        <begin position="205"/>
        <end position="291"/>
    </location>
</feature>
<dbReference type="InterPro" id="IPR023395">
    <property type="entry name" value="MCP_dom_sf"/>
</dbReference>
<dbReference type="InterPro" id="IPR002067">
    <property type="entry name" value="MCP"/>
</dbReference>
<dbReference type="Pfam" id="PF00153">
    <property type="entry name" value="Mito_carr"/>
    <property type="match status" value="3"/>
</dbReference>
<evidence type="ECO:0000256" key="4">
    <source>
        <dbReference type="ARBA" id="ARBA00022692"/>
    </source>
</evidence>
<organism evidence="11 12">
    <name type="scientific">Thamnocephalis sphaerospora</name>
    <dbReference type="NCBI Taxonomy" id="78915"/>
    <lineage>
        <taxon>Eukaryota</taxon>
        <taxon>Fungi</taxon>
        <taxon>Fungi incertae sedis</taxon>
        <taxon>Zoopagomycota</taxon>
        <taxon>Zoopagomycotina</taxon>
        <taxon>Zoopagomycetes</taxon>
        <taxon>Zoopagales</taxon>
        <taxon>Sigmoideomycetaceae</taxon>
        <taxon>Thamnocephalis</taxon>
    </lineage>
</organism>
<evidence type="ECO:0000313" key="11">
    <source>
        <dbReference type="EMBL" id="RKP06499.1"/>
    </source>
</evidence>
<dbReference type="OrthoDB" id="44467at2759"/>
<evidence type="ECO:0000256" key="3">
    <source>
        <dbReference type="ARBA" id="ARBA00022448"/>
    </source>
</evidence>
<dbReference type="GO" id="GO:0031966">
    <property type="term" value="C:mitochondrial membrane"/>
    <property type="evidence" value="ECO:0007669"/>
    <property type="project" value="UniProtKB-SubCell"/>
</dbReference>
<dbReference type="Proteomes" id="UP000271241">
    <property type="component" value="Unassembled WGS sequence"/>
</dbReference>
<keyword evidence="7" id="KW-0496">Mitochondrion</keyword>
<comment type="similarity">
    <text evidence="2 10">Belongs to the mitochondrial carrier (TC 2.A.29) family.</text>
</comment>
<dbReference type="GO" id="GO:0071913">
    <property type="term" value="F:citrate secondary active transmembrane transporter activity"/>
    <property type="evidence" value="ECO:0007669"/>
    <property type="project" value="TreeGrafter"/>
</dbReference>
<feature type="repeat" description="Solcar" evidence="9">
    <location>
        <begin position="108"/>
        <end position="194"/>
    </location>
</feature>
<accession>A0A4V1IW67</accession>
<dbReference type="PROSITE" id="PS50920">
    <property type="entry name" value="SOLCAR"/>
    <property type="match status" value="3"/>
</dbReference>
<keyword evidence="6" id="KW-1133">Transmembrane helix</keyword>
<evidence type="ECO:0000256" key="10">
    <source>
        <dbReference type="RuleBase" id="RU000488"/>
    </source>
</evidence>
<keyword evidence="5" id="KW-0677">Repeat</keyword>
<dbReference type="FunFam" id="1.50.40.10:FF:000007">
    <property type="entry name" value="Mitochondrial tricarboxylate transport protein-like"/>
    <property type="match status" value="1"/>
</dbReference>
<dbReference type="AlphaFoldDB" id="A0A4V1IW67"/>
<protein>
    <submittedName>
        <fullName evidence="11">Mitochondrial carrier domain-containing protein</fullName>
    </submittedName>
</protein>
<dbReference type="STRING" id="78915.A0A4V1IW67"/>
<evidence type="ECO:0000256" key="1">
    <source>
        <dbReference type="ARBA" id="ARBA00004225"/>
    </source>
</evidence>
<reference evidence="12" key="1">
    <citation type="journal article" date="2018" name="Nat. Microbiol.">
        <title>Leveraging single-cell genomics to expand the fungal tree of life.</title>
        <authorList>
            <person name="Ahrendt S.R."/>
            <person name="Quandt C.A."/>
            <person name="Ciobanu D."/>
            <person name="Clum A."/>
            <person name="Salamov A."/>
            <person name="Andreopoulos B."/>
            <person name="Cheng J.F."/>
            <person name="Woyke T."/>
            <person name="Pelin A."/>
            <person name="Henrissat B."/>
            <person name="Reynolds N.K."/>
            <person name="Benny G.L."/>
            <person name="Smith M.E."/>
            <person name="James T.Y."/>
            <person name="Grigoriev I.V."/>
        </authorList>
    </citation>
    <scope>NUCLEOTIDE SEQUENCE [LARGE SCALE GENOMIC DNA]</scope>
    <source>
        <strain evidence="12">RSA 1356</strain>
    </source>
</reference>
<comment type="subcellular location">
    <subcellularLocation>
        <location evidence="1">Mitochondrion membrane</location>
        <topology evidence="1">Multi-pass membrane protein</topology>
    </subcellularLocation>
</comment>
<evidence type="ECO:0000256" key="8">
    <source>
        <dbReference type="ARBA" id="ARBA00023136"/>
    </source>
</evidence>
<evidence type="ECO:0000313" key="12">
    <source>
        <dbReference type="Proteomes" id="UP000271241"/>
    </source>
</evidence>
<evidence type="ECO:0000256" key="7">
    <source>
        <dbReference type="ARBA" id="ARBA00023128"/>
    </source>
</evidence>
<feature type="repeat" description="Solcar" evidence="9">
    <location>
        <begin position="9"/>
        <end position="97"/>
    </location>
</feature>
<dbReference type="InterPro" id="IPR049563">
    <property type="entry name" value="TXTP-like"/>
</dbReference>
<evidence type="ECO:0000256" key="5">
    <source>
        <dbReference type="ARBA" id="ARBA00022737"/>
    </source>
</evidence>
<dbReference type="Gene3D" id="1.50.40.10">
    <property type="entry name" value="Mitochondrial carrier domain"/>
    <property type="match status" value="1"/>
</dbReference>
<dbReference type="PANTHER" id="PTHR45788">
    <property type="entry name" value="SUCCINATE/FUMARATE MITOCHONDRIAL TRANSPORTER-RELATED"/>
    <property type="match status" value="1"/>
</dbReference>